<accession>A0ABS5EB58</accession>
<dbReference type="SUPFAM" id="SSF46689">
    <property type="entry name" value="Homeodomain-like"/>
    <property type="match status" value="1"/>
</dbReference>
<feature type="DNA-binding region" description="H-T-H motif" evidence="4">
    <location>
        <begin position="32"/>
        <end position="51"/>
    </location>
</feature>
<dbReference type="PRINTS" id="PR00455">
    <property type="entry name" value="HTHTETR"/>
</dbReference>
<keyword evidence="3" id="KW-0804">Transcription</keyword>
<evidence type="ECO:0000256" key="4">
    <source>
        <dbReference type="PROSITE-ProRule" id="PRU00335"/>
    </source>
</evidence>
<reference evidence="7" key="1">
    <citation type="journal article" date="2021" name="Syst. Appl. Microbiol.">
        <title>Roseomonas hellenica sp. nov., isolated from roots of wild-growing Alkanna tinctoria.</title>
        <authorList>
            <person name="Rat A."/>
            <person name="Naranjo H.D."/>
            <person name="Lebbe L."/>
            <person name="Cnockaert M."/>
            <person name="Krigas N."/>
            <person name="Grigoriadou K."/>
            <person name="Maloupa E."/>
            <person name="Willems A."/>
        </authorList>
    </citation>
    <scope>NUCLEOTIDE SEQUENCE [LARGE SCALE GENOMIC DNA]</scope>
    <source>
        <strain evidence="7">LMG 31159</strain>
    </source>
</reference>
<proteinExistence type="predicted"/>
<comment type="caution">
    <text evidence="6">The sequence shown here is derived from an EMBL/GenBank/DDBJ whole genome shotgun (WGS) entry which is preliminary data.</text>
</comment>
<evidence type="ECO:0000313" key="7">
    <source>
        <dbReference type="Proteomes" id="UP000698752"/>
    </source>
</evidence>
<keyword evidence="1" id="KW-0805">Transcription regulation</keyword>
<evidence type="ECO:0000259" key="5">
    <source>
        <dbReference type="PROSITE" id="PS50977"/>
    </source>
</evidence>
<feature type="domain" description="HTH tetR-type" evidence="5">
    <location>
        <begin position="9"/>
        <end position="69"/>
    </location>
</feature>
<dbReference type="Proteomes" id="UP000698752">
    <property type="component" value="Unassembled WGS sequence"/>
</dbReference>
<dbReference type="PANTHER" id="PTHR47506">
    <property type="entry name" value="TRANSCRIPTIONAL REGULATORY PROTEIN"/>
    <property type="match status" value="1"/>
</dbReference>
<dbReference type="PROSITE" id="PS50977">
    <property type="entry name" value="HTH_TETR_2"/>
    <property type="match status" value="1"/>
</dbReference>
<dbReference type="EMBL" id="JAAEDI010000001">
    <property type="protein sequence ID" value="MBR0648251.1"/>
    <property type="molecule type" value="Genomic_DNA"/>
</dbReference>
<dbReference type="RefSeq" id="WP_211865296.1">
    <property type="nucleotide sequence ID" value="NZ_JAAEDI010000001.1"/>
</dbReference>
<name>A0ABS5EB58_9PROT</name>
<evidence type="ECO:0000256" key="2">
    <source>
        <dbReference type="ARBA" id="ARBA00023125"/>
    </source>
</evidence>
<dbReference type="InterPro" id="IPR036271">
    <property type="entry name" value="Tet_transcr_reg_TetR-rel_C_sf"/>
</dbReference>
<dbReference type="SUPFAM" id="SSF48498">
    <property type="entry name" value="Tetracyclin repressor-like, C-terminal domain"/>
    <property type="match status" value="1"/>
</dbReference>
<dbReference type="PANTHER" id="PTHR47506:SF1">
    <property type="entry name" value="HTH-TYPE TRANSCRIPTIONAL REGULATOR YJDC"/>
    <property type="match status" value="1"/>
</dbReference>
<evidence type="ECO:0000256" key="1">
    <source>
        <dbReference type="ARBA" id="ARBA00023015"/>
    </source>
</evidence>
<sequence>MPGDVVAKPKAAERIQEAARELFERQGIRATGVEEVCRVAGATKMSLYRAYPSKDALVAAILADDAAEYDAWIDEALAAAETPAAKLTAMIEVTAVDVAEPGVCGCPMLLAQAEFRDPEHPTYKVVTDFKRGCRERIRGLAEEAGARNPGELADDLALAIEGAIATRSYLGEQRAADALRRTTALLIDASLTQG</sequence>
<evidence type="ECO:0000313" key="6">
    <source>
        <dbReference type="EMBL" id="MBR0648251.1"/>
    </source>
</evidence>
<evidence type="ECO:0000256" key="3">
    <source>
        <dbReference type="ARBA" id="ARBA00023163"/>
    </source>
</evidence>
<keyword evidence="2 4" id="KW-0238">DNA-binding</keyword>
<gene>
    <name evidence="6" type="ORF">GXW78_01125</name>
</gene>
<dbReference type="Gene3D" id="1.10.357.10">
    <property type="entry name" value="Tetracycline Repressor, domain 2"/>
    <property type="match status" value="1"/>
</dbReference>
<dbReference type="Pfam" id="PF00440">
    <property type="entry name" value="TetR_N"/>
    <property type="match status" value="1"/>
</dbReference>
<organism evidence="6 7">
    <name type="scientific">Neoroseomonas terrae</name>
    <dbReference type="NCBI Taxonomy" id="424799"/>
    <lineage>
        <taxon>Bacteria</taxon>
        <taxon>Pseudomonadati</taxon>
        <taxon>Pseudomonadota</taxon>
        <taxon>Alphaproteobacteria</taxon>
        <taxon>Acetobacterales</taxon>
        <taxon>Acetobacteraceae</taxon>
        <taxon>Neoroseomonas</taxon>
    </lineage>
</organism>
<dbReference type="InterPro" id="IPR001647">
    <property type="entry name" value="HTH_TetR"/>
</dbReference>
<dbReference type="InterPro" id="IPR009057">
    <property type="entry name" value="Homeodomain-like_sf"/>
</dbReference>
<protein>
    <submittedName>
        <fullName evidence="6">TetR/AcrR family transcriptional regulator</fullName>
    </submittedName>
</protein>
<keyword evidence="7" id="KW-1185">Reference proteome</keyword>